<reference evidence="2 3" key="1">
    <citation type="submission" date="2019-01" db="EMBL/GenBank/DDBJ databases">
        <title>Novel species of Nocardioides.</title>
        <authorList>
            <person name="Liu Q."/>
            <person name="X Y.-H."/>
        </authorList>
    </citation>
    <scope>NUCLEOTIDE SEQUENCE [LARGE SCALE GENOMIC DNA]</scope>
    <source>
        <strain evidence="2 3">HLT2-9</strain>
    </source>
</reference>
<evidence type="ECO:0000256" key="1">
    <source>
        <dbReference type="SAM" id="MobiDB-lite"/>
    </source>
</evidence>
<comment type="caution">
    <text evidence="2">The sequence shown here is derived from an EMBL/GenBank/DDBJ whole genome shotgun (WGS) entry which is preliminary data.</text>
</comment>
<sequence>MPMTLRSTMLQLGPAYVAVPLSPFGPCGPVSPLAPGVPAAPAGPAGPCVPSLAVTSELRSLSLRVRFLTLVVVTAPRSRSSASMDRFLMSWPVIRDPATAPDPAPTARTAAAARTTTPRERAVEK</sequence>
<keyword evidence="3" id="KW-1185">Reference proteome</keyword>
<evidence type="ECO:0000313" key="2">
    <source>
        <dbReference type="EMBL" id="RYC05811.1"/>
    </source>
</evidence>
<accession>A0A4Q2SLE2</accession>
<feature type="compositionally biased region" description="Low complexity" evidence="1">
    <location>
        <begin position="97"/>
        <end position="116"/>
    </location>
</feature>
<dbReference type="Proteomes" id="UP000291101">
    <property type="component" value="Unassembled WGS sequence"/>
</dbReference>
<proteinExistence type="predicted"/>
<evidence type="ECO:0000313" key="3">
    <source>
        <dbReference type="Proteomes" id="UP000291101"/>
    </source>
</evidence>
<name>A0A4Q2SLE2_9ACTN</name>
<feature type="region of interest" description="Disordered" evidence="1">
    <location>
        <begin position="97"/>
        <end position="125"/>
    </location>
</feature>
<dbReference type="AlphaFoldDB" id="A0A4Q2SLE2"/>
<dbReference type="EMBL" id="SDWV01000020">
    <property type="protein sequence ID" value="RYC05811.1"/>
    <property type="molecule type" value="Genomic_DNA"/>
</dbReference>
<gene>
    <name evidence="2" type="ORF">EUA94_17255</name>
</gene>
<protein>
    <submittedName>
        <fullName evidence="2">Uncharacterized protein</fullName>
    </submittedName>
</protein>
<organism evidence="2 3">
    <name type="scientific">Nocardioides zhouii</name>
    <dbReference type="NCBI Taxonomy" id="1168729"/>
    <lineage>
        <taxon>Bacteria</taxon>
        <taxon>Bacillati</taxon>
        <taxon>Actinomycetota</taxon>
        <taxon>Actinomycetes</taxon>
        <taxon>Propionibacteriales</taxon>
        <taxon>Nocardioidaceae</taxon>
        <taxon>Nocardioides</taxon>
    </lineage>
</organism>